<dbReference type="EMBL" id="JAUSUT010000001">
    <property type="protein sequence ID" value="MDQ0382786.1"/>
    <property type="molecule type" value="Genomic_DNA"/>
</dbReference>
<comment type="caution">
    <text evidence="1">The sequence shown here is derived from an EMBL/GenBank/DDBJ whole genome shotgun (WGS) entry which is preliminary data.</text>
</comment>
<keyword evidence="2" id="KW-1185">Reference proteome</keyword>
<dbReference type="RefSeq" id="WP_306998267.1">
    <property type="nucleotide sequence ID" value="NZ_JAUSUT010000001.1"/>
</dbReference>
<organism evidence="1 2">
    <name type="scientific">Amycolatopsis thermophila</name>
    <dbReference type="NCBI Taxonomy" id="206084"/>
    <lineage>
        <taxon>Bacteria</taxon>
        <taxon>Bacillati</taxon>
        <taxon>Actinomycetota</taxon>
        <taxon>Actinomycetes</taxon>
        <taxon>Pseudonocardiales</taxon>
        <taxon>Pseudonocardiaceae</taxon>
        <taxon>Amycolatopsis</taxon>
    </lineage>
</organism>
<evidence type="ECO:0000313" key="2">
    <source>
        <dbReference type="Proteomes" id="UP001229651"/>
    </source>
</evidence>
<proteinExistence type="predicted"/>
<name>A0ABU0F5B5_9PSEU</name>
<protein>
    <submittedName>
        <fullName evidence="1">Uncharacterized protein</fullName>
    </submittedName>
</protein>
<evidence type="ECO:0000313" key="1">
    <source>
        <dbReference type="EMBL" id="MDQ0382786.1"/>
    </source>
</evidence>
<sequence length="101" mass="10736">MASRLSSFKVADVAPIRSGATAPAYRRPPPSPSRRCALRRPSFQAGSQGFGSCRLLFDAGHLLLVAASGDARAHWAMWTIIAAMAFGPRIKNQSLAEIVAA</sequence>
<gene>
    <name evidence="1" type="ORF">FB470_006780</name>
</gene>
<dbReference type="Proteomes" id="UP001229651">
    <property type="component" value="Unassembled WGS sequence"/>
</dbReference>
<accession>A0ABU0F5B5</accession>
<reference evidence="1 2" key="1">
    <citation type="submission" date="2023-07" db="EMBL/GenBank/DDBJ databases">
        <title>Sequencing the genomes of 1000 actinobacteria strains.</title>
        <authorList>
            <person name="Klenk H.-P."/>
        </authorList>
    </citation>
    <scope>NUCLEOTIDE SEQUENCE [LARGE SCALE GENOMIC DNA]</scope>
    <source>
        <strain evidence="1 2">DSM 45805</strain>
    </source>
</reference>